<organism evidence="2 3">
    <name type="scientific">Xenotaenia resolanae</name>
    <dbReference type="NCBI Taxonomy" id="208358"/>
    <lineage>
        <taxon>Eukaryota</taxon>
        <taxon>Metazoa</taxon>
        <taxon>Chordata</taxon>
        <taxon>Craniata</taxon>
        <taxon>Vertebrata</taxon>
        <taxon>Euteleostomi</taxon>
        <taxon>Actinopterygii</taxon>
        <taxon>Neopterygii</taxon>
        <taxon>Teleostei</taxon>
        <taxon>Neoteleostei</taxon>
        <taxon>Acanthomorphata</taxon>
        <taxon>Ovalentaria</taxon>
        <taxon>Atherinomorphae</taxon>
        <taxon>Cyprinodontiformes</taxon>
        <taxon>Goodeidae</taxon>
        <taxon>Xenotaenia</taxon>
    </lineage>
</organism>
<evidence type="ECO:0000313" key="3">
    <source>
        <dbReference type="Proteomes" id="UP001444071"/>
    </source>
</evidence>
<keyword evidence="1" id="KW-0812">Transmembrane</keyword>
<sequence length="104" mass="11507">LPWSSGLNCIRMSTSPDLTFFPMLPTLTSSSPGVPAVEPNATSCQEWEQAHHMLFHLGNLSLLLGLAIPTTLGLHMIMLRLFLMTGQSPPTRRHFTDYNDALNT</sequence>
<dbReference type="EMBL" id="JAHRIM010025702">
    <property type="protein sequence ID" value="MEQ2263999.1"/>
    <property type="molecule type" value="Genomic_DNA"/>
</dbReference>
<proteinExistence type="predicted"/>
<dbReference type="PANTHER" id="PTHR12101:SF17">
    <property type="entry name" value="BLOOD VESSEL EPICARDIAL SUBSTANCE"/>
    <property type="match status" value="1"/>
</dbReference>
<evidence type="ECO:0000256" key="1">
    <source>
        <dbReference type="SAM" id="Phobius"/>
    </source>
</evidence>
<protein>
    <submittedName>
        <fullName evidence="2">Uncharacterized protein</fullName>
    </submittedName>
</protein>
<comment type="caution">
    <text evidence="2">The sequence shown here is derived from an EMBL/GenBank/DDBJ whole genome shotgun (WGS) entry which is preliminary data.</text>
</comment>
<dbReference type="PANTHER" id="PTHR12101">
    <property type="entry name" value="POPEYE DOMAIN CONTAINING PROTEIN"/>
    <property type="match status" value="1"/>
</dbReference>
<keyword evidence="1" id="KW-0472">Membrane</keyword>
<dbReference type="Proteomes" id="UP001444071">
    <property type="component" value="Unassembled WGS sequence"/>
</dbReference>
<gene>
    <name evidence="2" type="ORF">XENORESO_016925</name>
</gene>
<keyword evidence="1" id="KW-1133">Transmembrane helix</keyword>
<feature type="non-terminal residue" evidence="2">
    <location>
        <position position="1"/>
    </location>
</feature>
<reference evidence="2 3" key="1">
    <citation type="submission" date="2021-06" db="EMBL/GenBank/DDBJ databases">
        <authorList>
            <person name="Palmer J.M."/>
        </authorList>
    </citation>
    <scope>NUCLEOTIDE SEQUENCE [LARGE SCALE GENOMIC DNA]</scope>
    <source>
        <strain evidence="2 3">XR_2019</strain>
        <tissue evidence="2">Muscle</tissue>
    </source>
</reference>
<dbReference type="InterPro" id="IPR006916">
    <property type="entry name" value="POPDC1-3"/>
</dbReference>
<keyword evidence="3" id="KW-1185">Reference proteome</keyword>
<evidence type="ECO:0000313" key="2">
    <source>
        <dbReference type="EMBL" id="MEQ2263999.1"/>
    </source>
</evidence>
<feature type="transmembrane region" description="Helical" evidence="1">
    <location>
        <begin position="62"/>
        <end position="83"/>
    </location>
</feature>
<accession>A0ABV0W4D4</accession>
<name>A0ABV0W4D4_9TELE</name>